<evidence type="ECO:0008006" key="3">
    <source>
        <dbReference type="Google" id="ProtNLM"/>
    </source>
</evidence>
<comment type="caution">
    <text evidence="1">The sequence shown here is derived from an EMBL/GenBank/DDBJ whole genome shotgun (WGS) entry which is preliminary data.</text>
</comment>
<sequence>MAAVMSCVIAVTMLGGAVVMAAMDGWELNNGIIIVNGEKQTIDIKHIENSRYLNTDSYYVPLRKVFEMLGCNVHYNVPKSNVPGYMKGEKSFPSYAWEGQENLVTDSVTQQIYGATTGANINMPIIEIVSENGEKWYCQIGSEKYTNAWAPPVLLIEDTSYISIRAIAYYLIPENEDADYSILWDAVAHDTYYLGRLTFDEETLTLTIDTNAGAGSRAHKDTLNTILENDAFRIMQRIESRNYLVCMIENYTQANAETCISIDKATGKIAQLETFPSDVAVRLGLSFENENTFVLKQTILNSDELQEIRRYDLSTPQYKDPLKMEYIDWKAQE</sequence>
<accession>A0A926FEU5</accession>
<gene>
    <name evidence="1" type="ORF">H8706_09775</name>
</gene>
<proteinExistence type="predicted"/>
<organism evidence="1 2">
    <name type="scientific">Qingrenia yutianensis</name>
    <dbReference type="NCBI Taxonomy" id="2763676"/>
    <lineage>
        <taxon>Bacteria</taxon>
        <taxon>Bacillati</taxon>
        <taxon>Bacillota</taxon>
        <taxon>Clostridia</taxon>
        <taxon>Eubacteriales</taxon>
        <taxon>Oscillospiraceae</taxon>
        <taxon>Qingrenia</taxon>
    </lineage>
</organism>
<name>A0A926FEU5_9FIRM</name>
<evidence type="ECO:0000313" key="2">
    <source>
        <dbReference type="Proteomes" id="UP000647416"/>
    </source>
</evidence>
<protein>
    <recommendedName>
        <fullName evidence="3">Copper amine oxidase-like N-terminal domain-containing protein</fullName>
    </recommendedName>
</protein>
<reference evidence="1" key="1">
    <citation type="submission" date="2020-08" db="EMBL/GenBank/DDBJ databases">
        <title>Genome public.</title>
        <authorList>
            <person name="Liu C."/>
            <person name="Sun Q."/>
        </authorList>
    </citation>
    <scope>NUCLEOTIDE SEQUENCE</scope>
    <source>
        <strain evidence="1">NSJ-50</strain>
    </source>
</reference>
<dbReference type="Proteomes" id="UP000647416">
    <property type="component" value="Unassembled WGS sequence"/>
</dbReference>
<evidence type="ECO:0000313" key="1">
    <source>
        <dbReference type="EMBL" id="MBC8597154.1"/>
    </source>
</evidence>
<keyword evidence="2" id="KW-1185">Reference proteome</keyword>
<dbReference type="RefSeq" id="WP_262432476.1">
    <property type="nucleotide sequence ID" value="NZ_JACRTE010000015.1"/>
</dbReference>
<dbReference type="AlphaFoldDB" id="A0A926FEU5"/>
<dbReference type="EMBL" id="JACRTE010000015">
    <property type="protein sequence ID" value="MBC8597154.1"/>
    <property type="molecule type" value="Genomic_DNA"/>
</dbReference>